<dbReference type="Proteomes" id="UP001597294">
    <property type="component" value="Unassembled WGS sequence"/>
</dbReference>
<gene>
    <name evidence="1" type="ORF">ACFSKO_16315</name>
</gene>
<dbReference type="EMBL" id="JBHUII010000011">
    <property type="protein sequence ID" value="MFD2207193.1"/>
    <property type="molecule type" value="Genomic_DNA"/>
</dbReference>
<name>A0ABW5BM04_9PROT</name>
<accession>A0ABW5BM04</accession>
<proteinExistence type="predicted"/>
<evidence type="ECO:0000313" key="2">
    <source>
        <dbReference type="Proteomes" id="UP001597294"/>
    </source>
</evidence>
<reference evidence="2" key="1">
    <citation type="journal article" date="2019" name="Int. J. Syst. Evol. Microbiol.">
        <title>The Global Catalogue of Microorganisms (GCM) 10K type strain sequencing project: providing services to taxonomists for standard genome sequencing and annotation.</title>
        <authorList>
            <consortium name="The Broad Institute Genomics Platform"/>
            <consortium name="The Broad Institute Genome Sequencing Center for Infectious Disease"/>
            <person name="Wu L."/>
            <person name="Ma J."/>
        </authorList>
    </citation>
    <scope>NUCLEOTIDE SEQUENCE [LARGE SCALE GENOMIC DNA]</scope>
    <source>
        <strain evidence="2">CGMCC 4.7192</strain>
    </source>
</reference>
<sequence>MSDYEIRLECLKLANTISSNSREIEKIARQYADFILGTKDAEIIRAARELSKKVQGGE</sequence>
<evidence type="ECO:0000313" key="1">
    <source>
        <dbReference type="EMBL" id="MFD2207193.1"/>
    </source>
</evidence>
<protein>
    <submittedName>
        <fullName evidence="1">Uncharacterized protein</fullName>
    </submittedName>
</protein>
<organism evidence="1 2">
    <name type="scientific">Kiloniella antarctica</name>
    <dbReference type="NCBI Taxonomy" id="1550907"/>
    <lineage>
        <taxon>Bacteria</taxon>
        <taxon>Pseudomonadati</taxon>
        <taxon>Pseudomonadota</taxon>
        <taxon>Alphaproteobacteria</taxon>
        <taxon>Rhodospirillales</taxon>
        <taxon>Kiloniellaceae</taxon>
        <taxon>Kiloniella</taxon>
    </lineage>
</organism>
<keyword evidence="2" id="KW-1185">Reference proteome</keyword>
<dbReference type="RefSeq" id="WP_380253581.1">
    <property type="nucleotide sequence ID" value="NZ_JBHUII010000011.1"/>
</dbReference>
<comment type="caution">
    <text evidence="1">The sequence shown here is derived from an EMBL/GenBank/DDBJ whole genome shotgun (WGS) entry which is preliminary data.</text>
</comment>